<keyword evidence="9" id="KW-1185">Reference proteome</keyword>
<comment type="caution">
    <text evidence="8">The sequence shown here is derived from an EMBL/GenBank/DDBJ whole genome shotgun (WGS) entry which is preliminary data.</text>
</comment>
<keyword evidence="4 7" id="KW-0812">Transmembrane</keyword>
<evidence type="ECO:0000313" key="9">
    <source>
        <dbReference type="Proteomes" id="UP001174677"/>
    </source>
</evidence>
<feature type="transmembrane region" description="Helical" evidence="7">
    <location>
        <begin position="60"/>
        <end position="93"/>
    </location>
</feature>
<feature type="transmembrane region" description="Helical" evidence="7">
    <location>
        <begin position="131"/>
        <end position="148"/>
    </location>
</feature>
<comment type="function">
    <text evidence="1 7">May be involved in both secretory and endocytic intracellular trafficking in the endosomal/prevacuolar compartments.</text>
</comment>
<keyword evidence="5 7" id="KW-1133">Transmembrane helix</keyword>
<accession>A0ABQ9L1B1</accession>
<dbReference type="Proteomes" id="UP001174677">
    <property type="component" value="Chromosome 15"/>
</dbReference>
<dbReference type="EMBL" id="JARPOI010000015">
    <property type="protein sequence ID" value="KAJ9154216.1"/>
    <property type="molecule type" value="Genomic_DNA"/>
</dbReference>
<sequence>MSNSPQFFSRFKKTSQSLKASLHPWSLFLDLTSLNLPSSIPDSTTRITQNFTHFRTNYSIIVLLVLFFSLLYHPLSLIAFFFTLVAWVFLYFSREEPLSVFGYQVNDLLVLVALFAVTLLVLVWSGVWLNVVVSVGIGVVLVFLHALLRSTNDLVADDMETSSYVNLLSDDDSPRGGL</sequence>
<feature type="transmembrane region" description="Helical" evidence="7">
    <location>
        <begin position="105"/>
        <end position="125"/>
    </location>
</feature>
<reference evidence="8 9" key="1">
    <citation type="journal article" date="2023" name="Plant Biotechnol. J.">
        <title>Chromosome-level wild Hevea brasiliensis genome provides new tools for genomic-assisted breeding and valuable loci to elevate rubber yield.</title>
        <authorList>
            <person name="Cheng H."/>
            <person name="Song X."/>
            <person name="Hu Y."/>
            <person name="Wu T."/>
            <person name="Yang Q."/>
            <person name="An Z."/>
            <person name="Feng S."/>
            <person name="Deng Z."/>
            <person name="Wu W."/>
            <person name="Zeng X."/>
            <person name="Tu M."/>
            <person name="Wang X."/>
            <person name="Huang H."/>
        </authorList>
    </citation>
    <scope>NUCLEOTIDE SEQUENCE [LARGE SCALE GENOMIC DNA]</scope>
    <source>
        <strain evidence="8">MT/VB/25A 57/8</strain>
    </source>
</reference>
<dbReference type="InterPro" id="IPR004895">
    <property type="entry name" value="Prenylated_rab_accept_PRA1"/>
</dbReference>
<organism evidence="8 9">
    <name type="scientific">Hevea brasiliensis</name>
    <name type="common">Para rubber tree</name>
    <name type="synonym">Siphonia brasiliensis</name>
    <dbReference type="NCBI Taxonomy" id="3981"/>
    <lineage>
        <taxon>Eukaryota</taxon>
        <taxon>Viridiplantae</taxon>
        <taxon>Streptophyta</taxon>
        <taxon>Embryophyta</taxon>
        <taxon>Tracheophyta</taxon>
        <taxon>Spermatophyta</taxon>
        <taxon>Magnoliopsida</taxon>
        <taxon>eudicotyledons</taxon>
        <taxon>Gunneridae</taxon>
        <taxon>Pentapetalae</taxon>
        <taxon>rosids</taxon>
        <taxon>fabids</taxon>
        <taxon>Malpighiales</taxon>
        <taxon>Euphorbiaceae</taxon>
        <taxon>Crotonoideae</taxon>
        <taxon>Micrandreae</taxon>
        <taxon>Hevea</taxon>
    </lineage>
</organism>
<name>A0ABQ9L1B1_HEVBR</name>
<evidence type="ECO:0000256" key="6">
    <source>
        <dbReference type="ARBA" id="ARBA00023136"/>
    </source>
</evidence>
<gene>
    <name evidence="8" type="ORF">P3X46_027575</name>
</gene>
<dbReference type="Pfam" id="PF03208">
    <property type="entry name" value="PRA1"/>
    <property type="match status" value="1"/>
</dbReference>
<protein>
    <recommendedName>
        <fullName evidence="7">PRA1 family protein</fullName>
    </recommendedName>
</protein>
<evidence type="ECO:0000256" key="1">
    <source>
        <dbReference type="ARBA" id="ARBA00002501"/>
    </source>
</evidence>
<keyword evidence="6 7" id="KW-0472">Membrane</keyword>
<evidence type="ECO:0000256" key="2">
    <source>
        <dbReference type="ARBA" id="ARBA00004127"/>
    </source>
</evidence>
<comment type="similarity">
    <text evidence="3 7">Belongs to the PRA1 family.</text>
</comment>
<dbReference type="PANTHER" id="PTHR19317:SF81">
    <property type="entry name" value="PRA1 FAMILY PROTEIN D"/>
    <property type="match status" value="1"/>
</dbReference>
<evidence type="ECO:0000256" key="4">
    <source>
        <dbReference type="ARBA" id="ARBA00022692"/>
    </source>
</evidence>
<comment type="subcellular location">
    <subcellularLocation>
        <location evidence="2">Endomembrane system</location>
        <topology evidence="2">Multi-pass membrane protein</topology>
    </subcellularLocation>
    <subcellularLocation>
        <location evidence="7">Membrane</location>
        <topology evidence="7">Multi-pass membrane protein</topology>
    </subcellularLocation>
</comment>
<keyword evidence="7" id="KW-0813">Transport</keyword>
<proteinExistence type="inferred from homology"/>
<evidence type="ECO:0000313" key="8">
    <source>
        <dbReference type="EMBL" id="KAJ9154216.1"/>
    </source>
</evidence>
<evidence type="ECO:0000256" key="3">
    <source>
        <dbReference type="ARBA" id="ARBA00006483"/>
    </source>
</evidence>
<dbReference type="PANTHER" id="PTHR19317">
    <property type="entry name" value="PRENYLATED RAB ACCEPTOR 1-RELATED"/>
    <property type="match status" value="1"/>
</dbReference>
<evidence type="ECO:0000256" key="5">
    <source>
        <dbReference type="ARBA" id="ARBA00022989"/>
    </source>
</evidence>
<evidence type="ECO:0000256" key="7">
    <source>
        <dbReference type="RuleBase" id="RU363107"/>
    </source>
</evidence>